<dbReference type="InterPro" id="IPR011990">
    <property type="entry name" value="TPR-like_helical_dom_sf"/>
</dbReference>
<name>A0A7J7MIN5_9MAGN</name>
<evidence type="ECO:0000256" key="1">
    <source>
        <dbReference type="ARBA" id="ARBA00022737"/>
    </source>
</evidence>
<reference evidence="4 5" key="1">
    <citation type="journal article" date="2020" name="IScience">
        <title>Genome Sequencing of the Endangered Kingdonia uniflora (Circaeasteraceae, Ranunculales) Reveals Potential Mechanisms of Evolutionary Specialization.</title>
        <authorList>
            <person name="Sun Y."/>
            <person name="Deng T."/>
            <person name="Zhang A."/>
            <person name="Moore M.J."/>
            <person name="Landis J.B."/>
            <person name="Lin N."/>
            <person name="Zhang H."/>
            <person name="Zhang X."/>
            <person name="Huang J."/>
            <person name="Zhang X."/>
            <person name="Sun H."/>
            <person name="Wang H."/>
        </authorList>
    </citation>
    <scope>NUCLEOTIDE SEQUENCE [LARGE SCALE GENOMIC DNA]</scope>
    <source>
        <strain evidence="4">TB1705</strain>
        <tissue evidence="4">Leaf</tissue>
    </source>
</reference>
<dbReference type="EMBL" id="JACGCM010001488">
    <property type="protein sequence ID" value="KAF6154588.1"/>
    <property type="molecule type" value="Genomic_DNA"/>
</dbReference>
<dbReference type="FunFam" id="1.25.40.10:FF:000227">
    <property type="entry name" value="Pentatricopeptide repeat-containing protein At3g13880"/>
    <property type="match status" value="1"/>
</dbReference>
<feature type="domain" description="DYW" evidence="3">
    <location>
        <begin position="669"/>
        <end position="749"/>
    </location>
</feature>
<feature type="repeat" description="PPR" evidence="2">
    <location>
        <begin position="228"/>
        <end position="262"/>
    </location>
</feature>
<accession>A0A7J7MIN5</accession>
<protein>
    <recommendedName>
        <fullName evidence="3">DYW domain-containing protein</fullName>
    </recommendedName>
</protein>
<dbReference type="Pfam" id="PF20431">
    <property type="entry name" value="E_motif"/>
    <property type="match status" value="1"/>
</dbReference>
<dbReference type="OrthoDB" id="744580at2759"/>
<sequence>MASLPSVAVPGTIKLDLDFKKSSQTSLSTHKNSSIFNAKTDPRCLDFREALSMIEEGSKVETAFYVPILQECIDRNSVSEAQIIHTHIIKTGSYEDSFLTTFLVNVYAKCGEMGYARKVFENFPQRNIVTWTTLMTGYVYNSMPELAIKVFQEMLESGVYPTNYTIGAVISACSFMSSIRFGKQIHGYIIKYKLDCDTSTGNALCSFYSKCGKFGAAVKAFRRIKEKNVISWTTAISACGDNGRANMGLKLFVEMLSEDAGPNDFTLTSILSLCCLLHAVGFGEQVHSFSIKLGFEPNILIRTSFMYLYLKCGRIDESRRLFDGIEDISLVTWNAMIAGYAQMTDHAKDSLMAHHSGTEALNIFLRLMRSNMKPDLYTFSSVLTVCSSLIALEQGEQVHAQTIKTGFLSDVVVGSSLVNMYNKCGSIERATKAFVEMPTRTLISWTSMITGFSQHGRTRQALDLFEDMRLAGVRPNKITFVGVLSACSHAGKVDEAMRYFEMMKKQYGIKPMMDHYSCLIDMYVRLGRLKEAFELIEKMDIEPNEFVWSLLIAGCRSLKNMELGFYAAERLLELKPKDTEAYALLLNMYLAEGRWNDVSRVRKLMREEGRGKLMDWSSINIKDKVYSFKPDGRSHHQSAEIYALLEDLLEKAKSLGYVSLRCLEMDDEDVVKEKTVSSTVHHSEKLAVAFGLLNVSSGAPIRVIKSISMCRDCHSIIKFISELTGREIIIRDSRRLHQFNNGHCSCGDFSNLL</sequence>
<evidence type="ECO:0000313" key="4">
    <source>
        <dbReference type="EMBL" id="KAF6154588.1"/>
    </source>
</evidence>
<dbReference type="NCBIfam" id="TIGR00756">
    <property type="entry name" value="PPR"/>
    <property type="match status" value="5"/>
</dbReference>
<evidence type="ECO:0000313" key="5">
    <source>
        <dbReference type="Proteomes" id="UP000541444"/>
    </source>
</evidence>
<dbReference type="PANTHER" id="PTHR47926:SF480">
    <property type="entry name" value="TETRATRICOPEPTIDE REPEAT-LIKE SUPERFAMILY PROTEIN ISOFORM 1"/>
    <property type="match status" value="1"/>
</dbReference>
<dbReference type="InterPro" id="IPR046960">
    <property type="entry name" value="PPR_At4g14850-like_plant"/>
</dbReference>
<dbReference type="Proteomes" id="UP000541444">
    <property type="component" value="Unassembled WGS sequence"/>
</dbReference>
<feature type="repeat" description="PPR" evidence="2">
    <location>
        <begin position="127"/>
        <end position="161"/>
    </location>
</feature>
<dbReference type="Pfam" id="PF14432">
    <property type="entry name" value="DYW_deaminase"/>
    <property type="match status" value="1"/>
</dbReference>
<dbReference type="FunFam" id="1.25.40.10:FF:001093">
    <property type="entry name" value="Pentatricopeptide repeat-containing protein At2g34400"/>
    <property type="match status" value="1"/>
</dbReference>
<gene>
    <name evidence="4" type="ORF">GIB67_017970</name>
</gene>
<evidence type="ECO:0000259" key="3">
    <source>
        <dbReference type="Pfam" id="PF14432"/>
    </source>
</evidence>
<dbReference type="PANTHER" id="PTHR47926">
    <property type="entry name" value="PENTATRICOPEPTIDE REPEAT-CONTAINING PROTEIN"/>
    <property type="match status" value="1"/>
</dbReference>
<keyword evidence="5" id="KW-1185">Reference proteome</keyword>
<dbReference type="InterPro" id="IPR002885">
    <property type="entry name" value="PPR_rpt"/>
</dbReference>
<dbReference type="Gene3D" id="1.25.40.10">
    <property type="entry name" value="Tetratricopeptide repeat domain"/>
    <property type="match status" value="5"/>
</dbReference>
<dbReference type="Pfam" id="PF01535">
    <property type="entry name" value="PPR"/>
    <property type="match status" value="3"/>
</dbReference>
<keyword evidence="1" id="KW-0677">Repeat</keyword>
<dbReference type="AlphaFoldDB" id="A0A7J7MIN5"/>
<dbReference type="GO" id="GO:0008270">
    <property type="term" value="F:zinc ion binding"/>
    <property type="evidence" value="ECO:0007669"/>
    <property type="project" value="InterPro"/>
</dbReference>
<dbReference type="FunFam" id="1.25.40.10:FF:000073">
    <property type="entry name" value="Pentatricopeptide repeat-containing protein chloroplastic"/>
    <property type="match status" value="1"/>
</dbReference>
<dbReference type="SUPFAM" id="SSF48452">
    <property type="entry name" value="TPR-like"/>
    <property type="match status" value="1"/>
</dbReference>
<dbReference type="GO" id="GO:0003723">
    <property type="term" value="F:RNA binding"/>
    <property type="evidence" value="ECO:0007669"/>
    <property type="project" value="InterPro"/>
</dbReference>
<feature type="repeat" description="PPR" evidence="2">
    <location>
        <begin position="441"/>
        <end position="475"/>
    </location>
</feature>
<comment type="caution">
    <text evidence="4">The sequence shown here is derived from an EMBL/GenBank/DDBJ whole genome shotgun (WGS) entry which is preliminary data.</text>
</comment>
<dbReference type="InterPro" id="IPR032867">
    <property type="entry name" value="DYW_dom"/>
</dbReference>
<feature type="repeat" description="PPR" evidence="2">
    <location>
        <begin position="476"/>
        <end position="506"/>
    </location>
</feature>
<organism evidence="4 5">
    <name type="scientific">Kingdonia uniflora</name>
    <dbReference type="NCBI Taxonomy" id="39325"/>
    <lineage>
        <taxon>Eukaryota</taxon>
        <taxon>Viridiplantae</taxon>
        <taxon>Streptophyta</taxon>
        <taxon>Embryophyta</taxon>
        <taxon>Tracheophyta</taxon>
        <taxon>Spermatophyta</taxon>
        <taxon>Magnoliopsida</taxon>
        <taxon>Ranunculales</taxon>
        <taxon>Circaeasteraceae</taxon>
        <taxon>Kingdonia</taxon>
    </lineage>
</organism>
<feature type="repeat" description="PPR" evidence="2">
    <location>
        <begin position="578"/>
        <end position="612"/>
    </location>
</feature>
<dbReference type="PROSITE" id="PS51375">
    <property type="entry name" value="PPR"/>
    <property type="match status" value="5"/>
</dbReference>
<proteinExistence type="predicted"/>
<dbReference type="Pfam" id="PF13041">
    <property type="entry name" value="PPR_2"/>
    <property type="match status" value="3"/>
</dbReference>
<dbReference type="InterPro" id="IPR046848">
    <property type="entry name" value="E_motif"/>
</dbReference>
<dbReference type="GO" id="GO:0009451">
    <property type="term" value="P:RNA modification"/>
    <property type="evidence" value="ECO:0007669"/>
    <property type="project" value="InterPro"/>
</dbReference>
<evidence type="ECO:0000256" key="2">
    <source>
        <dbReference type="PROSITE-ProRule" id="PRU00708"/>
    </source>
</evidence>